<dbReference type="InterPro" id="IPR017451">
    <property type="entry name" value="F-box-assoc_interact_dom"/>
</dbReference>
<sequence length="409" mass="47434">MSSSALLHRPQRRRISSPSTTTTPTTLTSAERVINNDDLLKQILIRLPAKPLFAFKRVSKRWLSLISDRYVLRDWLPPISPSSFFLRRYSTPSSHSISFNHISLLPSNSTRSFDFVNDPNGVKISQSCNGLFLCSSSCFTLDYSDTRYYVLNPTTKYFSTIPRPTNGDDRNFLVSMNLAFDPSVSFHYKVVAVRSKRWRGPDFQIAIYSSQTQTWTFSEVSYAYSTLIVFENGVFLNGKIHWPTCHSQRSIYYDVNEDKLLPFRMPHCDLTKDLLYFAESGGCLQLIEFTKNCSRHFHVFELETDYSKWFVRYHIDLKLAVPDFPEMYREQAGWPSRGYTFNVLCFLAGDLEGDSCLVLYVPGKVISYNFKDETFRKICDLNLSLGDIDYVRVRPWFTVHPCIETIFRV</sequence>
<dbReference type="Proteomes" id="UP000593564">
    <property type="component" value="Unassembled WGS sequence"/>
</dbReference>
<accession>A0A7J7HUN9</accession>
<dbReference type="PANTHER" id="PTHR35546:SF115">
    <property type="entry name" value="F-BOX DOMAIN-CONTAINING PROTEIN"/>
    <property type="match status" value="1"/>
</dbReference>
<dbReference type="OrthoDB" id="1848451at2759"/>
<evidence type="ECO:0000259" key="3">
    <source>
        <dbReference type="Pfam" id="PF07734"/>
    </source>
</evidence>
<dbReference type="InterPro" id="IPR036047">
    <property type="entry name" value="F-box-like_dom_sf"/>
</dbReference>
<dbReference type="NCBIfam" id="TIGR01640">
    <property type="entry name" value="F_box_assoc_1"/>
    <property type="match status" value="1"/>
</dbReference>
<gene>
    <name evidence="4" type="ORF">HYC85_003798</name>
</gene>
<dbReference type="InterPro" id="IPR001810">
    <property type="entry name" value="F-box_dom"/>
</dbReference>
<protein>
    <recommendedName>
        <fullName evidence="6">F-box domain-containing protein</fullName>
    </recommendedName>
</protein>
<dbReference type="AlphaFoldDB" id="A0A7J7HUN9"/>
<dbReference type="Gene3D" id="1.20.1280.50">
    <property type="match status" value="1"/>
</dbReference>
<dbReference type="EMBL" id="JACBKZ010000002">
    <property type="protein sequence ID" value="KAF5956573.1"/>
    <property type="molecule type" value="Genomic_DNA"/>
</dbReference>
<evidence type="ECO:0000313" key="5">
    <source>
        <dbReference type="Proteomes" id="UP000593564"/>
    </source>
</evidence>
<feature type="compositionally biased region" description="Low complexity" evidence="1">
    <location>
        <begin position="16"/>
        <end position="26"/>
    </location>
</feature>
<comment type="caution">
    <text evidence="4">The sequence shown here is derived from an EMBL/GenBank/DDBJ whole genome shotgun (WGS) entry which is preliminary data.</text>
</comment>
<keyword evidence="5" id="KW-1185">Reference proteome</keyword>
<dbReference type="SUPFAM" id="SSF81383">
    <property type="entry name" value="F-box domain"/>
    <property type="match status" value="1"/>
</dbReference>
<dbReference type="InterPro" id="IPR006527">
    <property type="entry name" value="F-box-assoc_dom_typ1"/>
</dbReference>
<reference evidence="5" key="1">
    <citation type="journal article" date="2020" name="Nat. Commun.">
        <title>Genome assembly of wild tea tree DASZ reveals pedigree and selection history of tea varieties.</title>
        <authorList>
            <person name="Zhang W."/>
            <person name="Zhang Y."/>
            <person name="Qiu H."/>
            <person name="Guo Y."/>
            <person name="Wan H."/>
            <person name="Zhang X."/>
            <person name="Scossa F."/>
            <person name="Alseekh S."/>
            <person name="Zhang Q."/>
            <person name="Wang P."/>
            <person name="Xu L."/>
            <person name="Schmidt M.H."/>
            <person name="Jia X."/>
            <person name="Li D."/>
            <person name="Zhu A."/>
            <person name="Guo F."/>
            <person name="Chen W."/>
            <person name="Ni D."/>
            <person name="Usadel B."/>
            <person name="Fernie A.R."/>
            <person name="Wen W."/>
        </authorList>
    </citation>
    <scope>NUCLEOTIDE SEQUENCE [LARGE SCALE GENOMIC DNA]</scope>
    <source>
        <strain evidence="5">cv. G240</strain>
    </source>
</reference>
<evidence type="ECO:0000256" key="1">
    <source>
        <dbReference type="SAM" id="MobiDB-lite"/>
    </source>
</evidence>
<evidence type="ECO:0000313" key="4">
    <source>
        <dbReference type="EMBL" id="KAF5956573.1"/>
    </source>
</evidence>
<dbReference type="PANTHER" id="PTHR35546">
    <property type="entry name" value="F-BOX PROTEIN INTERACTION DOMAIN PROTEIN-RELATED"/>
    <property type="match status" value="1"/>
</dbReference>
<feature type="domain" description="F-box associated beta-propeller type 1" evidence="3">
    <location>
        <begin position="107"/>
        <end position="254"/>
    </location>
</feature>
<feature type="domain" description="F-box" evidence="2">
    <location>
        <begin position="37"/>
        <end position="71"/>
    </location>
</feature>
<dbReference type="Pfam" id="PF00646">
    <property type="entry name" value="F-box"/>
    <property type="match status" value="1"/>
</dbReference>
<proteinExistence type="predicted"/>
<evidence type="ECO:0008006" key="6">
    <source>
        <dbReference type="Google" id="ProtNLM"/>
    </source>
</evidence>
<name>A0A7J7HUN9_CAMSI</name>
<dbReference type="Pfam" id="PF07734">
    <property type="entry name" value="FBA_1"/>
    <property type="match status" value="1"/>
</dbReference>
<dbReference type="InterPro" id="IPR055290">
    <property type="entry name" value="At3g26010-like"/>
</dbReference>
<reference evidence="4 5" key="2">
    <citation type="submission" date="2020-07" db="EMBL/GenBank/DDBJ databases">
        <title>Genome assembly of wild tea tree DASZ reveals pedigree and selection history of tea varieties.</title>
        <authorList>
            <person name="Zhang W."/>
        </authorList>
    </citation>
    <scope>NUCLEOTIDE SEQUENCE [LARGE SCALE GENOMIC DNA]</scope>
    <source>
        <strain evidence="5">cv. G240</strain>
        <tissue evidence="4">Leaf</tissue>
    </source>
</reference>
<organism evidence="4 5">
    <name type="scientific">Camellia sinensis</name>
    <name type="common">Tea plant</name>
    <name type="synonym">Thea sinensis</name>
    <dbReference type="NCBI Taxonomy" id="4442"/>
    <lineage>
        <taxon>Eukaryota</taxon>
        <taxon>Viridiplantae</taxon>
        <taxon>Streptophyta</taxon>
        <taxon>Embryophyta</taxon>
        <taxon>Tracheophyta</taxon>
        <taxon>Spermatophyta</taxon>
        <taxon>Magnoliopsida</taxon>
        <taxon>eudicotyledons</taxon>
        <taxon>Gunneridae</taxon>
        <taxon>Pentapetalae</taxon>
        <taxon>asterids</taxon>
        <taxon>Ericales</taxon>
        <taxon>Theaceae</taxon>
        <taxon>Camellia</taxon>
    </lineage>
</organism>
<evidence type="ECO:0000259" key="2">
    <source>
        <dbReference type="Pfam" id="PF00646"/>
    </source>
</evidence>
<feature type="region of interest" description="Disordered" evidence="1">
    <location>
        <begin position="1"/>
        <end position="26"/>
    </location>
</feature>